<feature type="domain" description="Yip1" evidence="7">
    <location>
        <begin position="223"/>
        <end position="382"/>
    </location>
</feature>
<keyword evidence="3 6" id="KW-1133">Transmembrane helix</keyword>
<name>A0A9D6V8D5_9BACT</name>
<organism evidence="8 9">
    <name type="scientific">Desulfomonile tiedjei</name>
    <dbReference type="NCBI Taxonomy" id="2358"/>
    <lineage>
        <taxon>Bacteria</taxon>
        <taxon>Pseudomonadati</taxon>
        <taxon>Thermodesulfobacteriota</taxon>
        <taxon>Desulfomonilia</taxon>
        <taxon>Desulfomonilales</taxon>
        <taxon>Desulfomonilaceae</taxon>
        <taxon>Desulfomonile</taxon>
    </lineage>
</organism>
<dbReference type="InterPro" id="IPR006977">
    <property type="entry name" value="Yip1_dom"/>
</dbReference>
<comment type="subcellular location">
    <subcellularLocation>
        <location evidence="1">Membrane</location>
        <topology evidence="1">Multi-pass membrane protein</topology>
    </subcellularLocation>
</comment>
<feature type="transmembrane region" description="Helical" evidence="6">
    <location>
        <begin position="268"/>
        <end position="296"/>
    </location>
</feature>
<feature type="region of interest" description="Disordered" evidence="5">
    <location>
        <begin position="58"/>
        <end position="87"/>
    </location>
</feature>
<proteinExistence type="predicted"/>
<dbReference type="Proteomes" id="UP000807825">
    <property type="component" value="Unassembled WGS sequence"/>
</dbReference>
<evidence type="ECO:0000313" key="9">
    <source>
        <dbReference type="Proteomes" id="UP000807825"/>
    </source>
</evidence>
<evidence type="ECO:0000256" key="6">
    <source>
        <dbReference type="SAM" id="Phobius"/>
    </source>
</evidence>
<evidence type="ECO:0000256" key="5">
    <source>
        <dbReference type="SAM" id="MobiDB-lite"/>
    </source>
</evidence>
<dbReference type="EMBL" id="JACRDE010000526">
    <property type="protein sequence ID" value="MBI5251816.1"/>
    <property type="molecule type" value="Genomic_DNA"/>
</dbReference>
<protein>
    <submittedName>
        <fullName evidence="8">YIP1 family protein</fullName>
    </submittedName>
</protein>
<sequence>MSKQKISAKQVLNDISAGMSDAELMEKYGITPKGLESLFGKLTQAGLLKEASLRKRSSSSAQEAAAPAGHASIPRAEPTIPMEQKSSDSLATIAEDVKNGVHDGEIMRRYELSPGKLRELKERLVQEGYLEPDLVAQEEIKKTQTCRVCSREIPQAAGKCPHCGEWLETDASGASLNSPVPAEEFHEVPSAEGDFEDEKECAWESRENYGTTKAYIKTATECLMRPTAFFDNLPLEGKYLDPILFAVMSGVMSVVLAYMWTSLFSGGLLGLVALLFGMAFVFLISLITLPFVLLIWSALLHGSLCLVRGANEGFQTTFRVASYSSVTTLFNALPIPYLGSIASLWGLVLTVIGIRETHKTTTGKAAGAVFISFGVVLAVLAIFFSSILMAALSGTKTARTSGIPEEVCTAVKEFVHRVDACASMESSEAEAQLQQAAKELEQALRPYQHNKDVQQLGGKAYAYQVGIFFQNQMGVGSRLETSQMRGGLQQQRDELLACSAILKRR</sequence>
<gene>
    <name evidence="8" type="ORF">HY912_20170</name>
</gene>
<dbReference type="GO" id="GO:0016020">
    <property type="term" value="C:membrane"/>
    <property type="evidence" value="ECO:0007669"/>
    <property type="project" value="UniProtKB-SubCell"/>
</dbReference>
<dbReference type="AlphaFoldDB" id="A0A9D6V8D5"/>
<evidence type="ECO:0000256" key="3">
    <source>
        <dbReference type="ARBA" id="ARBA00022989"/>
    </source>
</evidence>
<evidence type="ECO:0000313" key="8">
    <source>
        <dbReference type="EMBL" id="MBI5251816.1"/>
    </source>
</evidence>
<comment type="caution">
    <text evidence="8">The sequence shown here is derived from an EMBL/GenBank/DDBJ whole genome shotgun (WGS) entry which is preliminary data.</text>
</comment>
<feature type="transmembrane region" description="Helical" evidence="6">
    <location>
        <begin position="366"/>
        <end position="392"/>
    </location>
</feature>
<accession>A0A9D6V8D5</accession>
<feature type="transmembrane region" description="Helical" evidence="6">
    <location>
        <begin position="243"/>
        <end position="261"/>
    </location>
</feature>
<keyword evidence="4 6" id="KW-0472">Membrane</keyword>
<evidence type="ECO:0000256" key="4">
    <source>
        <dbReference type="ARBA" id="ARBA00023136"/>
    </source>
</evidence>
<evidence type="ECO:0000259" key="7">
    <source>
        <dbReference type="Pfam" id="PF04893"/>
    </source>
</evidence>
<evidence type="ECO:0000256" key="1">
    <source>
        <dbReference type="ARBA" id="ARBA00004141"/>
    </source>
</evidence>
<dbReference type="Pfam" id="PF04893">
    <property type="entry name" value="Yip1"/>
    <property type="match status" value="1"/>
</dbReference>
<feature type="transmembrane region" description="Helical" evidence="6">
    <location>
        <begin position="335"/>
        <end position="354"/>
    </location>
</feature>
<evidence type="ECO:0000256" key="2">
    <source>
        <dbReference type="ARBA" id="ARBA00022692"/>
    </source>
</evidence>
<feature type="compositionally biased region" description="Low complexity" evidence="5">
    <location>
        <begin position="58"/>
        <end position="72"/>
    </location>
</feature>
<reference evidence="8" key="1">
    <citation type="submission" date="2020-07" db="EMBL/GenBank/DDBJ databases">
        <title>Huge and variable diversity of episymbiotic CPR bacteria and DPANN archaea in groundwater ecosystems.</title>
        <authorList>
            <person name="He C.Y."/>
            <person name="Keren R."/>
            <person name="Whittaker M."/>
            <person name="Farag I.F."/>
            <person name="Doudna J."/>
            <person name="Cate J.H.D."/>
            <person name="Banfield J.F."/>
        </authorList>
    </citation>
    <scope>NUCLEOTIDE SEQUENCE</scope>
    <source>
        <strain evidence="8">NC_groundwater_1664_Pr3_B-0.1um_52_9</strain>
    </source>
</reference>
<keyword evidence="2 6" id="KW-0812">Transmembrane</keyword>